<feature type="transmembrane region" description="Helical" evidence="2">
    <location>
        <begin position="134"/>
        <end position="153"/>
    </location>
</feature>
<keyword evidence="4" id="KW-1185">Reference proteome</keyword>
<dbReference type="AlphaFoldDB" id="A0A7I9V626"/>
<name>A0A7I9V626_9ACTN</name>
<keyword evidence="2" id="KW-0812">Transmembrane</keyword>
<evidence type="ECO:0000256" key="1">
    <source>
        <dbReference type="SAM" id="MobiDB-lite"/>
    </source>
</evidence>
<dbReference type="Proteomes" id="UP000444960">
    <property type="component" value="Unassembled WGS sequence"/>
</dbReference>
<sequence length="225" mass="22709">MLFSSLFDLYSVEVSPGAVEDSVSGKVNVGIGFYTVVPFNAPVVALALPILGLIAALTALPGVLGRRQATLVSAVSAIAATLLGFVLMVSNPLPDVELTGDLKREAGDELKKLGISSVDELVDRVVDIGPGTGLILSLVFSVLAAAAAVVVYLRSPAGDRPPVIVGPGPTPPQVPMGPTSVGFPQAPPAQQAHWAAMPAVPAPGPLPDHAPGPMMPGPGGHMGTP</sequence>
<keyword evidence="2" id="KW-0472">Membrane</keyword>
<dbReference type="EMBL" id="BJOV01000002">
    <property type="protein sequence ID" value="GEE00717.1"/>
    <property type="molecule type" value="Genomic_DNA"/>
</dbReference>
<feature type="compositionally biased region" description="Pro residues" evidence="1">
    <location>
        <begin position="203"/>
        <end position="216"/>
    </location>
</feature>
<feature type="transmembrane region" description="Helical" evidence="2">
    <location>
        <begin position="71"/>
        <end position="89"/>
    </location>
</feature>
<reference evidence="4" key="1">
    <citation type="submission" date="2019-06" db="EMBL/GenBank/DDBJ databases">
        <title>Gordonia isolated from sludge of a wastewater treatment plant.</title>
        <authorList>
            <person name="Tamura T."/>
            <person name="Aoyama K."/>
            <person name="Kang Y."/>
            <person name="Saito S."/>
            <person name="Akiyama N."/>
            <person name="Yazawa K."/>
            <person name="Gonoi T."/>
            <person name="Mikami Y."/>
        </authorList>
    </citation>
    <scope>NUCLEOTIDE SEQUENCE [LARGE SCALE GENOMIC DNA]</scope>
    <source>
        <strain evidence="4">NBRC 107696</strain>
    </source>
</reference>
<accession>A0A7I9V626</accession>
<keyword evidence="2" id="KW-1133">Transmembrane helix</keyword>
<evidence type="ECO:0000313" key="3">
    <source>
        <dbReference type="EMBL" id="GEE00717.1"/>
    </source>
</evidence>
<gene>
    <name evidence="3" type="ORF">nbrc107696_11630</name>
</gene>
<proteinExistence type="predicted"/>
<feature type="transmembrane region" description="Helical" evidence="2">
    <location>
        <begin position="43"/>
        <end position="64"/>
    </location>
</feature>
<protein>
    <submittedName>
        <fullName evidence="3">Uncharacterized protein</fullName>
    </submittedName>
</protein>
<organism evidence="3 4">
    <name type="scientific">Gordonia spumicola</name>
    <dbReference type="NCBI Taxonomy" id="589161"/>
    <lineage>
        <taxon>Bacteria</taxon>
        <taxon>Bacillati</taxon>
        <taxon>Actinomycetota</taxon>
        <taxon>Actinomycetes</taxon>
        <taxon>Mycobacteriales</taxon>
        <taxon>Gordoniaceae</taxon>
        <taxon>Gordonia</taxon>
    </lineage>
</organism>
<evidence type="ECO:0000256" key="2">
    <source>
        <dbReference type="SAM" id="Phobius"/>
    </source>
</evidence>
<evidence type="ECO:0000313" key="4">
    <source>
        <dbReference type="Proteomes" id="UP000444960"/>
    </source>
</evidence>
<comment type="caution">
    <text evidence="3">The sequence shown here is derived from an EMBL/GenBank/DDBJ whole genome shotgun (WGS) entry which is preliminary data.</text>
</comment>
<feature type="region of interest" description="Disordered" evidence="1">
    <location>
        <begin position="203"/>
        <end position="225"/>
    </location>
</feature>